<evidence type="ECO:0000256" key="4">
    <source>
        <dbReference type="ARBA" id="ARBA00022475"/>
    </source>
</evidence>
<organism evidence="10 11">
    <name type="scientific">Allokutzneria oryzae</name>
    <dbReference type="NCBI Taxonomy" id="1378989"/>
    <lineage>
        <taxon>Bacteria</taxon>
        <taxon>Bacillati</taxon>
        <taxon>Actinomycetota</taxon>
        <taxon>Actinomycetes</taxon>
        <taxon>Pseudonocardiales</taxon>
        <taxon>Pseudonocardiaceae</taxon>
        <taxon>Allokutzneria</taxon>
    </lineage>
</organism>
<proteinExistence type="inferred from homology"/>
<feature type="transmembrane region" description="Helical" evidence="9">
    <location>
        <begin position="114"/>
        <end position="137"/>
    </location>
</feature>
<evidence type="ECO:0000256" key="1">
    <source>
        <dbReference type="ARBA" id="ARBA00004651"/>
    </source>
</evidence>
<keyword evidence="11" id="KW-1185">Reference proteome</keyword>
<feature type="transmembrane region" description="Helical" evidence="9">
    <location>
        <begin position="143"/>
        <end position="163"/>
    </location>
</feature>
<feature type="transmembrane region" description="Helical" evidence="9">
    <location>
        <begin position="7"/>
        <end position="24"/>
    </location>
</feature>
<comment type="subcellular location">
    <subcellularLocation>
        <location evidence="1 8">Cell membrane</location>
        <topology evidence="1 8">Multi-pass membrane protein</topology>
    </subcellularLocation>
</comment>
<reference evidence="10 11" key="1">
    <citation type="submission" date="2024-09" db="EMBL/GenBank/DDBJ databases">
        <authorList>
            <person name="Sun Q."/>
            <person name="Mori K."/>
        </authorList>
    </citation>
    <scope>NUCLEOTIDE SEQUENCE [LARGE SCALE GENOMIC DNA]</scope>
    <source>
        <strain evidence="10 11">TBRC 7907</strain>
    </source>
</reference>
<protein>
    <recommendedName>
        <fullName evidence="8">Biotin transporter</fullName>
    </recommendedName>
</protein>
<keyword evidence="3 8" id="KW-0813">Transport</keyword>
<dbReference type="PANTHER" id="PTHR34295">
    <property type="entry name" value="BIOTIN TRANSPORTER BIOY"/>
    <property type="match status" value="1"/>
</dbReference>
<keyword evidence="6 9" id="KW-1133">Transmembrane helix</keyword>
<dbReference type="Pfam" id="PF02632">
    <property type="entry name" value="BioY"/>
    <property type="match status" value="1"/>
</dbReference>
<evidence type="ECO:0000256" key="9">
    <source>
        <dbReference type="SAM" id="Phobius"/>
    </source>
</evidence>
<dbReference type="Proteomes" id="UP001589693">
    <property type="component" value="Unassembled WGS sequence"/>
</dbReference>
<dbReference type="PANTHER" id="PTHR34295:SF4">
    <property type="entry name" value="BIOTIN TRANSPORTER BIOY-RELATED"/>
    <property type="match status" value="1"/>
</dbReference>
<dbReference type="RefSeq" id="WP_377862497.1">
    <property type="nucleotide sequence ID" value="NZ_JBHLZU010000036.1"/>
</dbReference>
<dbReference type="Gene3D" id="1.10.1760.20">
    <property type="match status" value="1"/>
</dbReference>
<evidence type="ECO:0000256" key="6">
    <source>
        <dbReference type="ARBA" id="ARBA00022989"/>
    </source>
</evidence>
<comment type="similarity">
    <text evidence="2 8">Belongs to the BioY family.</text>
</comment>
<dbReference type="InterPro" id="IPR003784">
    <property type="entry name" value="BioY"/>
</dbReference>
<evidence type="ECO:0000256" key="7">
    <source>
        <dbReference type="ARBA" id="ARBA00023136"/>
    </source>
</evidence>
<evidence type="ECO:0000256" key="8">
    <source>
        <dbReference type="PIRNR" id="PIRNR016661"/>
    </source>
</evidence>
<evidence type="ECO:0000256" key="3">
    <source>
        <dbReference type="ARBA" id="ARBA00022448"/>
    </source>
</evidence>
<evidence type="ECO:0000313" key="11">
    <source>
        <dbReference type="Proteomes" id="UP001589693"/>
    </source>
</evidence>
<keyword evidence="5 9" id="KW-0812">Transmembrane</keyword>
<name>A0ABV6A8T0_9PSEU</name>
<gene>
    <name evidence="10" type="ORF">ACFFQA_37135</name>
</gene>
<evidence type="ECO:0000313" key="10">
    <source>
        <dbReference type="EMBL" id="MFB9909592.1"/>
    </source>
</evidence>
<evidence type="ECO:0000256" key="5">
    <source>
        <dbReference type="ARBA" id="ARBA00022692"/>
    </source>
</evidence>
<dbReference type="EMBL" id="JBHLZU010000036">
    <property type="protein sequence ID" value="MFB9909592.1"/>
    <property type="molecule type" value="Genomic_DNA"/>
</dbReference>
<sequence length="183" mass="18692">MRTKDLVHVALFAAIVVVLGLFPAVPLPFVPVPITAQSLGVMLAGSILGARKGGLALLVFVVLVAVGLPVLSSGAGGLGALLRPSGGFVLSWPVAAFVIGWLTERVWRRYNLGWALLCNAAGGIVVSYLIGVPFLAVAGGLDLWTALTGSLAFVPGDAAKVVLASLAGVTMRRAYPLVPARAA</sequence>
<comment type="caution">
    <text evidence="10">The sequence shown here is derived from an EMBL/GenBank/DDBJ whole genome shotgun (WGS) entry which is preliminary data.</text>
</comment>
<keyword evidence="4 8" id="KW-1003">Cell membrane</keyword>
<feature type="transmembrane region" description="Helical" evidence="9">
    <location>
        <begin position="81"/>
        <end position="102"/>
    </location>
</feature>
<evidence type="ECO:0000256" key="2">
    <source>
        <dbReference type="ARBA" id="ARBA00010692"/>
    </source>
</evidence>
<dbReference type="PIRSF" id="PIRSF016661">
    <property type="entry name" value="BioY"/>
    <property type="match status" value="1"/>
</dbReference>
<feature type="transmembrane region" description="Helical" evidence="9">
    <location>
        <begin position="55"/>
        <end position="75"/>
    </location>
</feature>
<keyword evidence="7 8" id="KW-0472">Membrane</keyword>
<accession>A0ABV6A8T0</accession>